<organism evidence="2 3">
    <name type="scientific">Abeliophyllum distichum</name>
    <dbReference type="NCBI Taxonomy" id="126358"/>
    <lineage>
        <taxon>Eukaryota</taxon>
        <taxon>Viridiplantae</taxon>
        <taxon>Streptophyta</taxon>
        <taxon>Embryophyta</taxon>
        <taxon>Tracheophyta</taxon>
        <taxon>Spermatophyta</taxon>
        <taxon>Magnoliopsida</taxon>
        <taxon>eudicotyledons</taxon>
        <taxon>Gunneridae</taxon>
        <taxon>Pentapetalae</taxon>
        <taxon>asterids</taxon>
        <taxon>lamiids</taxon>
        <taxon>Lamiales</taxon>
        <taxon>Oleaceae</taxon>
        <taxon>Forsythieae</taxon>
        <taxon>Abeliophyllum</taxon>
    </lineage>
</organism>
<dbReference type="InterPro" id="IPR002156">
    <property type="entry name" value="RNaseH_domain"/>
</dbReference>
<dbReference type="InterPro" id="IPR053151">
    <property type="entry name" value="RNase_H-like"/>
</dbReference>
<dbReference type="Pfam" id="PF13456">
    <property type="entry name" value="RVT_3"/>
    <property type="match status" value="1"/>
</dbReference>
<dbReference type="PANTHER" id="PTHR47723">
    <property type="entry name" value="OS05G0353850 PROTEIN"/>
    <property type="match status" value="1"/>
</dbReference>
<gene>
    <name evidence="2" type="ORF">Adt_12656</name>
</gene>
<dbReference type="SUPFAM" id="SSF53098">
    <property type="entry name" value="Ribonuclease H-like"/>
    <property type="match status" value="1"/>
</dbReference>
<dbReference type="Proteomes" id="UP001604336">
    <property type="component" value="Unassembled WGS sequence"/>
</dbReference>
<reference evidence="3" key="1">
    <citation type="submission" date="2024-07" db="EMBL/GenBank/DDBJ databases">
        <title>Two chromosome-level genome assemblies of Korean endemic species Abeliophyllum distichum and Forsythia ovata (Oleaceae).</title>
        <authorList>
            <person name="Jang H."/>
        </authorList>
    </citation>
    <scope>NUCLEOTIDE SEQUENCE [LARGE SCALE GENOMIC DNA]</scope>
</reference>
<protein>
    <submittedName>
        <fullName evidence="2">Ribonuclease H-like superfamily protein</fullName>
    </submittedName>
</protein>
<keyword evidence="3" id="KW-1185">Reference proteome</keyword>
<proteinExistence type="predicted"/>
<dbReference type="AlphaFoldDB" id="A0ABD1URP7"/>
<name>A0ABD1URP7_9LAMI</name>
<dbReference type="EMBL" id="JBFOLK010000003">
    <property type="protein sequence ID" value="KAL2527602.1"/>
    <property type="molecule type" value="Genomic_DNA"/>
</dbReference>
<dbReference type="InterPro" id="IPR044730">
    <property type="entry name" value="RNase_H-like_dom_plant"/>
</dbReference>
<evidence type="ECO:0000313" key="3">
    <source>
        <dbReference type="Proteomes" id="UP001604336"/>
    </source>
</evidence>
<evidence type="ECO:0000313" key="2">
    <source>
        <dbReference type="EMBL" id="KAL2527602.1"/>
    </source>
</evidence>
<dbReference type="InterPro" id="IPR036397">
    <property type="entry name" value="RNaseH_sf"/>
</dbReference>
<dbReference type="InterPro" id="IPR012337">
    <property type="entry name" value="RNaseH-like_sf"/>
</dbReference>
<accession>A0ABD1URP7</accession>
<evidence type="ECO:0000259" key="1">
    <source>
        <dbReference type="Pfam" id="PF13456"/>
    </source>
</evidence>
<dbReference type="Gene3D" id="3.30.420.10">
    <property type="entry name" value="Ribonuclease H-like superfamily/Ribonuclease H"/>
    <property type="match status" value="1"/>
</dbReference>
<feature type="domain" description="RNase H type-1" evidence="1">
    <location>
        <begin position="37"/>
        <end position="155"/>
    </location>
</feature>
<dbReference type="CDD" id="cd06222">
    <property type="entry name" value="RNase_H_like"/>
    <property type="match status" value="1"/>
</dbReference>
<dbReference type="PANTHER" id="PTHR47723:SF19">
    <property type="entry name" value="POLYNUCLEOTIDYL TRANSFERASE, RIBONUCLEASE H-LIKE SUPERFAMILY PROTEIN"/>
    <property type="match status" value="1"/>
</dbReference>
<comment type="caution">
    <text evidence="2">The sequence shown here is derived from an EMBL/GenBank/DDBJ whole genome shotgun (WGS) entry which is preliminary data.</text>
</comment>
<sequence>MLESLLKTGILNQITRNLHSPVAVTWRKPKDGWHKINTDGALKDSGQAAGGGVIRNHLGEVSWGFYDFYGTCSILEAELRAVETGLRLCWQNNLNKVWVEVDSIAAMLLCNQKNKGHWEVQYILESIHQNVNKMEIQFSHIWREGNKVADWFANKGYNEKGFKIIQGTEIQGIVRGLIRMDKMSMASIRLVKGRIC</sequence>